<reference evidence="5" key="1">
    <citation type="submission" date="2016-10" db="EMBL/GenBank/DDBJ databases">
        <authorList>
            <person name="Varghese N."/>
            <person name="Submissions S."/>
        </authorList>
    </citation>
    <scope>NUCLEOTIDE SEQUENCE [LARGE SCALE GENOMIC DNA]</scope>
    <source>
        <strain evidence="5">IBRC-M 10403</strain>
    </source>
</reference>
<accession>A0A1G6S294</accession>
<dbReference type="GO" id="GO:0008757">
    <property type="term" value="F:S-adenosylmethionine-dependent methyltransferase activity"/>
    <property type="evidence" value="ECO:0007669"/>
    <property type="project" value="InterPro"/>
</dbReference>
<evidence type="ECO:0000256" key="1">
    <source>
        <dbReference type="ARBA" id="ARBA00022679"/>
    </source>
</evidence>
<sequence>MTATQDELTTAATAPTPEQVGANYDEFGDLYALTIGDVGIHIGMWVPPNGRGSVSTLGDLANLAQERQTEHHIDTIGLGQGEHLLDIGCGTGGPAVRVAERSGGRVTGITVSRTQVDTATGLARARGVADRVTFALGNAMDLDFADETFDAAMAIDVFAHLSDRRQGLRETWRVLRPGGHFMMSEFTARGNPTDEQLAAYTRTWCCAPPISPATALELAETAGFELVKVENMTESCSFTGEVMGLLYADRHDEIVARYGPELVAQMDEVVPLVRSFIRDHLGYYLFLLRKPR</sequence>
<dbReference type="InterPro" id="IPR050447">
    <property type="entry name" value="Erg6_SMT_methyltransf"/>
</dbReference>
<dbReference type="Pfam" id="PF08241">
    <property type="entry name" value="Methyltransf_11"/>
    <property type="match status" value="1"/>
</dbReference>
<evidence type="ECO:0000313" key="5">
    <source>
        <dbReference type="Proteomes" id="UP000199501"/>
    </source>
</evidence>
<proteinExistence type="predicted"/>
<organism evidence="4 5">
    <name type="scientific">Actinokineospora iranica</name>
    <dbReference type="NCBI Taxonomy" id="1271860"/>
    <lineage>
        <taxon>Bacteria</taxon>
        <taxon>Bacillati</taxon>
        <taxon>Actinomycetota</taxon>
        <taxon>Actinomycetes</taxon>
        <taxon>Pseudonocardiales</taxon>
        <taxon>Pseudonocardiaceae</taxon>
        <taxon>Actinokineospora</taxon>
    </lineage>
</organism>
<dbReference type="AlphaFoldDB" id="A0A1G6S294"/>
<dbReference type="PANTHER" id="PTHR44068:SF11">
    <property type="entry name" value="GERANYL DIPHOSPHATE 2-C-METHYLTRANSFERASE"/>
    <property type="match status" value="1"/>
</dbReference>
<dbReference type="CDD" id="cd02440">
    <property type="entry name" value="AdoMet_MTases"/>
    <property type="match status" value="1"/>
</dbReference>
<name>A0A1G6S294_9PSEU</name>
<evidence type="ECO:0000256" key="2">
    <source>
        <dbReference type="SAM" id="MobiDB-lite"/>
    </source>
</evidence>
<dbReference type="InterPro" id="IPR013216">
    <property type="entry name" value="Methyltransf_11"/>
</dbReference>
<protein>
    <submittedName>
        <fullName evidence="4">Cyclopropane fatty-acyl-phospholipid synthase</fullName>
    </submittedName>
</protein>
<evidence type="ECO:0000313" key="4">
    <source>
        <dbReference type="EMBL" id="SDD10801.1"/>
    </source>
</evidence>
<dbReference type="OrthoDB" id="9769602at2"/>
<gene>
    <name evidence="4" type="ORF">SAMN05216174_107170</name>
</gene>
<dbReference type="Gene3D" id="3.40.50.150">
    <property type="entry name" value="Vaccinia Virus protein VP39"/>
    <property type="match status" value="1"/>
</dbReference>
<dbReference type="EMBL" id="FMZZ01000007">
    <property type="protein sequence ID" value="SDD10801.1"/>
    <property type="molecule type" value="Genomic_DNA"/>
</dbReference>
<keyword evidence="5" id="KW-1185">Reference proteome</keyword>
<dbReference type="InterPro" id="IPR029063">
    <property type="entry name" value="SAM-dependent_MTases_sf"/>
</dbReference>
<dbReference type="SUPFAM" id="SSF53335">
    <property type="entry name" value="S-adenosyl-L-methionine-dependent methyltransferases"/>
    <property type="match status" value="1"/>
</dbReference>
<feature type="region of interest" description="Disordered" evidence="2">
    <location>
        <begin position="1"/>
        <end position="20"/>
    </location>
</feature>
<evidence type="ECO:0000259" key="3">
    <source>
        <dbReference type="Pfam" id="PF08241"/>
    </source>
</evidence>
<dbReference type="Proteomes" id="UP000199501">
    <property type="component" value="Unassembled WGS sequence"/>
</dbReference>
<dbReference type="STRING" id="1271860.SAMN05216174_107170"/>
<dbReference type="PANTHER" id="PTHR44068">
    <property type="entry name" value="ZGC:194242"/>
    <property type="match status" value="1"/>
</dbReference>
<keyword evidence="1" id="KW-0808">Transferase</keyword>
<feature type="domain" description="Methyltransferase type 11" evidence="3">
    <location>
        <begin position="85"/>
        <end position="182"/>
    </location>
</feature>
<dbReference type="RefSeq" id="WP_091451665.1">
    <property type="nucleotide sequence ID" value="NZ_FMZZ01000007.1"/>
</dbReference>